<dbReference type="Gene3D" id="3.40.50.720">
    <property type="entry name" value="NAD(P)-binding Rossmann-like Domain"/>
    <property type="match status" value="1"/>
</dbReference>
<feature type="domain" description="GFO/IDH/MocA-like oxidoreductase" evidence="3">
    <location>
        <begin position="129"/>
        <end position="259"/>
    </location>
</feature>
<dbReference type="RefSeq" id="WP_072342477.1">
    <property type="nucleotide sequence ID" value="NZ_FPKU01000002.1"/>
</dbReference>
<accession>A0A1K2HZK8</accession>
<dbReference type="STRING" id="665118.SAMN02983003_2121"/>
<dbReference type="EMBL" id="FPKU01000002">
    <property type="protein sequence ID" value="SFZ84624.1"/>
    <property type="molecule type" value="Genomic_DNA"/>
</dbReference>
<dbReference type="PANTHER" id="PTHR43818:SF11">
    <property type="entry name" value="BCDNA.GH03377"/>
    <property type="match status" value="1"/>
</dbReference>
<evidence type="ECO:0000313" key="4">
    <source>
        <dbReference type="EMBL" id="SFZ84624.1"/>
    </source>
</evidence>
<name>A0A1K2HZK8_9HYPH</name>
<sequence length="342" mass="35969">MRVGIVGTAFGETRCKMIAETPEASLTVVCGRDPDRTSALAARYGAAAETSWERMIGRDDVDVVAVYTSTDLHGPIAAAAAAAGKHVIVSKPTAVTLDEARAMLRAARAGGVQLVVEFDTRYLAAPYRIHKAIAEGRLGPLIQGEYANKCLRGQDYYDEGSGWRGKAEMGGGCLLNQGVHAIDHMLWYQGRVDSVMTLSGTYAHDIEAEDAASAVVRFVDGSIATLSVTTTFASGLPAGRYGGGGTLKRAQVHGRDGAATVEGNEVTHWSIESPASSPALPDHPPLNVFQDLAWSLADPDRRSTTLVSGLEALESVYLTTALRQSAATGAPVYLASLGHGAD</sequence>
<dbReference type="Proteomes" id="UP000183447">
    <property type="component" value="Unassembled WGS sequence"/>
</dbReference>
<dbReference type="InterPro" id="IPR000683">
    <property type="entry name" value="Gfo/Idh/MocA-like_OxRdtase_N"/>
</dbReference>
<dbReference type="InterPro" id="IPR050463">
    <property type="entry name" value="Gfo/Idh/MocA_oxidrdct_glycsds"/>
</dbReference>
<feature type="domain" description="Gfo/Idh/MocA-like oxidoreductase N-terminal" evidence="2">
    <location>
        <begin position="1"/>
        <end position="118"/>
    </location>
</feature>
<reference evidence="4 5" key="1">
    <citation type="submission" date="2016-11" db="EMBL/GenBank/DDBJ databases">
        <authorList>
            <person name="Jaros S."/>
            <person name="Januszkiewicz K."/>
            <person name="Wedrychowicz H."/>
        </authorList>
    </citation>
    <scope>NUCLEOTIDE SEQUENCE [LARGE SCALE GENOMIC DNA]</scope>
    <source>
        <strain evidence="4 5">ATCC 23634</strain>
    </source>
</reference>
<dbReference type="AlphaFoldDB" id="A0A1K2HZK8"/>
<proteinExistence type="predicted"/>
<dbReference type="Pfam" id="PF01408">
    <property type="entry name" value="GFO_IDH_MocA"/>
    <property type="match status" value="1"/>
</dbReference>
<evidence type="ECO:0000259" key="2">
    <source>
        <dbReference type="Pfam" id="PF01408"/>
    </source>
</evidence>
<dbReference type="PANTHER" id="PTHR43818">
    <property type="entry name" value="BCDNA.GH03377"/>
    <property type="match status" value="1"/>
</dbReference>
<evidence type="ECO:0000259" key="3">
    <source>
        <dbReference type="Pfam" id="PF22725"/>
    </source>
</evidence>
<dbReference type="Pfam" id="PF22725">
    <property type="entry name" value="GFO_IDH_MocA_C3"/>
    <property type="match status" value="1"/>
</dbReference>
<dbReference type="OrthoDB" id="9781031at2"/>
<organism evidence="4 5">
    <name type="scientific">Devosia enhydra</name>
    <dbReference type="NCBI Taxonomy" id="665118"/>
    <lineage>
        <taxon>Bacteria</taxon>
        <taxon>Pseudomonadati</taxon>
        <taxon>Pseudomonadota</taxon>
        <taxon>Alphaproteobacteria</taxon>
        <taxon>Hyphomicrobiales</taxon>
        <taxon>Devosiaceae</taxon>
        <taxon>Devosia</taxon>
    </lineage>
</organism>
<dbReference type="InterPro" id="IPR055170">
    <property type="entry name" value="GFO_IDH_MocA-like_dom"/>
</dbReference>
<dbReference type="InterPro" id="IPR036291">
    <property type="entry name" value="NAD(P)-bd_dom_sf"/>
</dbReference>
<dbReference type="Gene3D" id="3.30.360.10">
    <property type="entry name" value="Dihydrodipicolinate Reductase, domain 2"/>
    <property type="match status" value="1"/>
</dbReference>
<dbReference type="GO" id="GO:0016491">
    <property type="term" value="F:oxidoreductase activity"/>
    <property type="evidence" value="ECO:0007669"/>
    <property type="project" value="UniProtKB-KW"/>
</dbReference>
<protein>
    <submittedName>
        <fullName evidence="4">Predicted dehydrogenase</fullName>
    </submittedName>
</protein>
<gene>
    <name evidence="4" type="ORF">SAMN02983003_2121</name>
</gene>
<evidence type="ECO:0000256" key="1">
    <source>
        <dbReference type="ARBA" id="ARBA00023002"/>
    </source>
</evidence>
<keyword evidence="1" id="KW-0560">Oxidoreductase</keyword>
<keyword evidence="5" id="KW-1185">Reference proteome</keyword>
<evidence type="ECO:0000313" key="5">
    <source>
        <dbReference type="Proteomes" id="UP000183447"/>
    </source>
</evidence>
<dbReference type="SUPFAM" id="SSF51735">
    <property type="entry name" value="NAD(P)-binding Rossmann-fold domains"/>
    <property type="match status" value="1"/>
</dbReference>
<dbReference type="SUPFAM" id="SSF55347">
    <property type="entry name" value="Glyceraldehyde-3-phosphate dehydrogenase-like, C-terminal domain"/>
    <property type="match status" value="1"/>
</dbReference>
<dbReference type="GO" id="GO:0000166">
    <property type="term" value="F:nucleotide binding"/>
    <property type="evidence" value="ECO:0007669"/>
    <property type="project" value="InterPro"/>
</dbReference>